<gene>
    <name evidence="4" type="primary">pqqD</name>
    <name evidence="4" type="ORF">PVT71_26680</name>
</gene>
<dbReference type="InterPro" id="IPR041881">
    <property type="entry name" value="PqqD_sf"/>
</dbReference>
<dbReference type="GO" id="GO:0048038">
    <property type="term" value="F:quinone binding"/>
    <property type="evidence" value="ECO:0007669"/>
    <property type="project" value="InterPro"/>
</dbReference>
<accession>A0AAU8AU66</accession>
<protein>
    <submittedName>
        <fullName evidence="4">Pyrroloquinoline quinone biosynthesis peptide chaperone PqqD</fullName>
    </submittedName>
</protein>
<dbReference type="Pfam" id="PF05402">
    <property type="entry name" value="PqqD"/>
    <property type="match status" value="1"/>
</dbReference>
<sequence length="97" mass="10601">MMDPAAIPSLPRGVRLHRDTVREQWVLLAPERAVTLDAVAHAILSEVDGRRSLAEITACLAERYDASPEQIARDCAGFLQALQARRILDLSPAPSSL</sequence>
<dbReference type="Gene3D" id="1.10.10.1150">
    <property type="entry name" value="Coenzyme PQQ synthesis protein D (PqqD)"/>
    <property type="match status" value="1"/>
</dbReference>
<keyword evidence="3" id="KW-0884">PQQ biosynthesis</keyword>
<reference evidence="4" key="1">
    <citation type="submission" date="2023-02" db="EMBL/GenBank/DDBJ databases">
        <title>Description and genomic characterization of Salipiger bruguierae sp. nov., isolated from the sediment of mangrove plant Bruguiera sexangula.</title>
        <authorList>
            <person name="Long M."/>
        </authorList>
    </citation>
    <scope>NUCLEOTIDE SEQUENCE</scope>
    <source>
        <strain evidence="4">H15</strain>
        <plasmid evidence="4">unnamed3</plasmid>
    </source>
</reference>
<dbReference type="GO" id="GO:0018189">
    <property type="term" value="P:pyrroloquinoline quinone biosynthetic process"/>
    <property type="evidence" value="ECO:0007669"/>
    <property type="project" value="UniProtKB-KW"/>
</dbReference>
<evidence type="ECO:0000256" key="1">
    <source>
        <dbReference type="ARBA" id="ARBA00004886"/>
    </source>
</evidence>
<dbReference type="RefSeq" id="WP_353476503.1">
    <property type="nucleotide sequence ID" value="NZ_CP123388.1"/>
</dbReference>
<dbReference type="EMBL" id="CP123388">
    <property type="protein sequence ID" value="XCC97614.1"/>
    <property type="molecule type" value="Genomic_DNA"/>
</dbReference>
<evidence type="ECO:0000313" key="4">
    <source>
        <dbReference type="EMBL" id="XCC97614.1"/>
    </source>
</evidence>
<comment type="pathway">
    <text evidence="1">Cofactor biosynthesis; pyrroloquinoline quinone biosynthesis.</text>
</comment>
<dbReference type="InterPro" id="IPR022479">
    <property type="entry name" value="PqqD_bac"/>
</dbReference>
<comment type="subunit">
    <text evidence="2">Monomer. Interacts with PqqE.</text>
</comment>
<name>A0AAU8AU66_9RHOB</name>
<keyword evidence="4" id="KW-0614">Plasmid</keyword>
<dbReference type="AlphaFoldDB" id="A0AAU8AU66"/>
<evidence type="ECO:0000256" key="3">
    <source>
        <dbReference type="ARBA" id="ARBA00022905"/>
    </source>
</evidence>
<organism evidence="4">
    <name type="scientific">Alloyangia sp. H15</name>
    <dbReference type="NCBI Taxonomy" id="3029062"/>
    <lineage>
        <taxon>Bacteria</taxon>
        <taxon>Pseudomonadati</taxon>
        <taxon>Pseudomonadota</taxon>
        <taxon>Alphaproteobacteria</taxon>
        <taxon>Rhodobacterales</taxon>
        <taxon>Roseobacteraceae</taxon>
        <taxon>Alloyangia</taxon>
    </lineage>
</organism>
<evidence type="ECO:0000256" key="2">
    <source>
        <dbReference type="ARBA" id="ARBA00011741"/>
    </source>
</evidence>
<geneLocation type="plasmid" evidence="4">
    <name>unnamed3</name>
</geneLocation>
<dbReference type="InterPro" id="IPR008792">
    <property type="entry name" value="PQQD"/>
</dbReference>
<proteinExistence type="predicted"/>
<dbReference type="NCBIfam" id="TIGR03859">
    <property type="entry name" value="PQQ_PqqD"/>
    <property type="match status" value="1"/>
</dbReference>